<sequence length="159" mass="17843">AMQPIVRKPFQPAILDRSPIFGASSAVLLRTCFRLGEALNVGSQAVRSGKSVVIELYARVTSSRRDGRKQYFVLKDLYHDRPPFCDATFELWDQSYLWDLDSRPFLSASENSSITCRAIGKMKREAQKWRLDIVSIWAADASDVGFAAGVSTDDVHNEL</sequence>
<keyword evidence="2" id="KW-1185">Reference proteome</keyword>
<name>N1QAL7_PSEFD</name>
<dbReference type="GeneID" id="19330598"/>
<dbReference type="KEGG" id="pfj:MYCFIDRAFT_126117"/>
<dbReference type="Proteomes" id="UP000016932">
    <property type="component" value="Unassembled WGS sequence"/>
</dbReference>
<dbReference type="EMBL" id="KB446555">
    <property type="protein sequence ID" value="EME88022.1"/>
    <property type="molecule type" value="Genomic_DNA"/>
</dbReference>
<evidence type="ECO:0000313" key="2">
    <source>
        <dbReference type="Proteomes" id="UP000016932"/>
    </source>
</evidence>
<organism evidence="1 2">
    <name type="scientific">Pseudocercospora fijiensis (strain CIRAD86)</name>
    <name type="common">Black leaf streak disease fungus</name>
    <name type="synonym">Mycosphaerella fijiensis</name>
    <dbReference type="NCBI Taxonomy" id="383855"/>
    <lineage>
        <taxon>Eukaryota</taxon>
        <taxon>Fungi</taxon>
        <taxon>Dikarya</taxon>
        <taxon>Ascomycota</taxon>
        <taxon>Pezizomycotina</taxon>
        <taxon>Dothideomycetes</taxon>
        <taxon>Dothideomycetidae</taxon>
        <taxon>Mycosphaerellales</taxon>
        <taxon>Mycosphaerellaceae</taxon>
        <taxon>Pseudocercospora</taxon>
    </lineage>
</organism>
<evidence type="ECO:0000313" key="1">
    <source>
        <dbReference type="EMBL" id="EME88022.1"/>
    </source>
</evidence>
<proteinExistence type="predicted"/>
<dbReference type="eggNOG" id="ENOG502S8X6">
    <property type="taxonomic scope" value="Eukaryota"/>
</dbReference>
<protein>
    <submittedName>
        <fullName evidence="1">Uncharacterized protein</fullName>
    </submittedName>
</protein>
<accession>N1QAL7</accession>
<dbReference type="AlphaFoldDB" id="N1QAL7"/>
<dbReference type="OrthoDB" id="5397183at2759"/>
<dbReference type="HOGENOM" id="CLU_1735909_0_0_1"/>
<reference evidence="1 2" key="1">
    <citation type="journal article" date="2012" name="PLoS Pathog.">
        <title>Diverse lifestyles and strategies of plant pathogenesis encoded in the genomes of eighteen Dothideomycetes fungi.</title>
        <authorList>
            <person name="Ohm R.A."/>
            <person name="Feau N."/>
            <person name="Henrissat B."/>
            <person name="Schoch C.L."/>
            <person name="Horwitz B.A."/>
            <person name="Barry K.W."/>
            <person name="Condon B.J."/>
            <person name="Copeland A.C."/>
            <person name="Dhillon B."/>
            <person name="Glaser F."/>
            <person name="Hesse C.N."/>
            <person name="Kosti I."/>
            <person name="LaButti K."/>
            <person name="Lindquist E.A."/>
            <person name="Lucas S."/>
            <person name="Salamov A.A."/>
            <person name="Bradshaw R.E."/>
            <person name="Ciuffetti L."/>
            <person name="Hamelin R.C."/>
            <person name="Kema G.H.J."/>
            <person name="Lawrence C."/>
            <person name="Scott J.A."/>
            <person name="Spatafora J.W."/>
            <person name="Turgeon B.G."/>
            <person name="de Wit P.J.G.M."/>
            <person name="Zhong S."/>
            <person name="Goodwin S.B."/>
            <person name="Grigoriev I.V."/>
        </authorList>
    </citation>
    <scope>NUCLEOTIDE SEQUENCE [LARGE SCALE GENOMIC DNA]</scope>
    <source>
        <strain evidence="1 2">CIRAD86</strain>
    </source>
</reference>
<dbReference type="VEuPathDB" id="FungiDB:MYCFIDRAFT_126117"/>
<dbReference type="RefSeq" id="XP_007921242.1">
    <property type="nucleotide sequence ID" value="XM_007923051.1"/>
</dbReference>
<gene>
    <name evidence="1" type="ORF">MYCFIDRAFT_126117</name>
</gene>
<feature type="non-terminal residue" evidence="1">
    <location>
        <position position="1"/>
    </location>
</feature>